<dbReference type="InterPro" id="IPR014710">
    <property type="entry name" value="RmlC-like_jellyroll"/>
</dbReference>
<feature type="domain" description="Cyclic nucleotide-binding" evidence="2">
    <location>
        <begin position="305"/>
        <end position="422"/>
    </location>
</feature>
<name>A0AAV7J429_COTGL</name>
<dbReference type="InterPro" id="IPR051413">
    <property type="entry name" value="K/Na_HCN_channel"/>
</dbReference>
<feature type="transmembrane region" description="Helical" evidence="1">
    <location>
        <begin position="202"/>
        <end position="221"/>
    </location>
</feature>
<keyword evidence="4" id="KW-1185">Reference proteome</keyword>
<comment type="caution">
    <text evidence="3">The sequence shown here is derived from an EMBL/GenBank/DDBJ whole genome shotgun (WGS) entry which is preliminary data.</text>
</comment>
<evidence type="ECO:0000256" key="1">
    <source>
        <dbReference type="SAM" id="Phobius"/>
    </source>
</evidence>
<gene>
    <name evidence="3" type="ORF">KQX54_013482</name>
</gene>
<keyword evidence="1" id="KW-0472">Membrane</keyword>
<accession>A0AAV7J429</accession>
<dbReference type="InterPro" id="IPR018488">
    <property type="entry name" value="cNMP-bd_CS"/>
</dbReference>
<dbReference type="InterPro" id="IPR018490">
    <property type="entry name" value="cNMP-bd_dom_sf"/>
</dbReference>
<protein>
    <recommendedName>
        <fullName evidence="2">Cyclic nucleotide-binding domain-containing protein</fullName>
    </recommendedName>
</protein>
<dbReference type="GO" id="GO:0035725">
    <property type="term" value="P:sodium ion transmembrane transport"/>
    <property type="evidence" value="ECO:0007669"/>
    <property type="project" value="TreeGrafter"/>
</dbReference>
<dbReference type="Gene3D" id="2.60.120.10">
    <property type="entry name" value="Jelly Rolls"/>
    <property type="match status" value="1"/>
</dbReference>
<feature type="transmembrane region" description="Helical" evidence="1">
    <location>
        <begin position="123"/>
        <end position="143"/>
    </location>
</feature>
<reference evidence="3 4" key="1">
    <citation type="journal article" date="2021" name="J. Hered.">
        <title>A chromosome-level genome assembly of the parasitoid wasp, Cotesia glomerata (Hymenoptera: Braconidae).</title>
        <authorList>
            <person name="Pinto B.J."/>
            <person name="Weis J.J."/>
            <person name="Gamble T."/>
            <person name="Ode P.J."/>
            <person name="Paul R."/>
            <person name="Zaspel J.M."/>
        </authorList>
    </citation>
    <scope>NUCLEOTIDE SEQUENCE [LARGE SCALE GENOMIC DNA]</scope>
    <source>
        <strain evidence="3">CgM1</strain>
    </source>
</reference>
<dbReference type="InterPro" id="IPR000595">
    <property type="entry name" value="cNMP-bd_dom"/>
</dbReference>
<dbReference type="AlphaFoldDB" id="A0AAV7J429"/>
<dbReference type="Pfam" id="PF00027">
    <property type="entry name" value="cNMP_binding"/>
    <property type="match status" value="1"/>
</dbReference>
<organism evidence="3 4">
    <name type="scientific">Cotesia glomerata</name>
    <name type="common">Lepidopteran parasitic wasp</name>
    <name type="synonym">Apanteles glomeratus</name>
    <dbReference type="NCBI Taxonomy" id="32391"/>
    <lineage>
        <taxon>Eukaryota</taxon>
        <taxon>Metazoa</taxon>
        <taxon>Ecdysozoa</taxon>
        <taxon>Arthropoda</taxon>
        <taxon>Hexapoda</taxon>
        <taxon>Insecta</taxon>
        <taxon>Pterygota</taxon>
        <taxon>Neoptera</taxon>
        <taxon>Endopterygota</taxon>
        <taxon>Hymenoptera</taxon>
        <taxon>Apocrita</taxon>
        <taxon>Ichneumonoidea</taxon>
        <taxon>Braconidae</taxon>
        <taxon>Microgastrinae</taxon>
        <taxon>Cotesia</taxon>
    </lineage>
</organism>
<dbReference type="EMBL" id="JAHXZJ010000002">
    <property type="protein sequence ID" value="KAH0564695.1"/>
    <property type="molecule type" value="Genomic_DNA"/>
</dbReference>
<dbReference type="Proteomes" id="UP000826195">
    <property type="component" value="Unassembled WGS sequence"/>
</dbReference>
<dbReference type="PROSITE" id="PS50042">
    <property type="entry name" value="CNMP_BINDING_3"/>
    <property type="match status" value="1"/>
</dbReference>
<evidence type="ECO:0000259" key="2">
    <source>
        <dbReference type="PROSITE" id="PS50042"/>
    </source>
</evidence>
<sequence>MDLMQLVPVELPKNLHKKVVHKCQLEDKPDPVRALHPDDNCINYIKRWIMKRCILSRSHPVTQTWIKSNAAIRSQINDHINIYPCMIHPFSDFRTFWEALIIILTLFSLMLIPFVIAFDFYQWIYVIFVFTCIHWAACLEWYIPIIIKQLNLLATNESSWISSDLLKSRNTTLKKYIAGANRATIALIGGSHHLDVKTIDDILLNLFLTILGRIGIIYILAQFSGLMSTSYSTKKKNVKLLQQLTEYMRYKELPRHIQQRILTYFYFWSNKSVKKDKIITSNLSPNLREEVIMYNCRNLLEKVEFFKHIPSSILPQVVMHLKSEIYLANDVLVKAGTIGDALYYIITGTVGVYTASERKVCNLEDKSYFGDVSLVMENEKRLASVIALEPTEVYILKRQDFIKTISVYPNLVSRLQKLTIEKIDKSLLYETLHKSEGSTSININIYGDSAAKNTKEEPKL</sequence>
<dbReference type="CDD" id="cd00038">
    <property type="entry name" value="CAP_ED"/>
    <property type="match status" value="1"/>
</dbReference>
<keyword evidence="1" id="KW-0812">Transmembrane</keyword>
<proteinExistence type="predicted"/>
<dbReference type="PANTHER" id="PTHR45689">
    <property type="entry name" value="I[[H]] CHANNEL, ISOFORM E"/>
    <property type="match status" value="1"/>
</dbReference>
<dbReference type="Gene3D" id="1.10.287.630">
    <property type="entry name" value="Helix hairpin bin"/>
    <property type="match status" value="1"/>
</dbReference>
<feature type="transmembrane region" description="Helical" evidence="1">
    <location>
        <begin position="96"/>
        <end position="117"/>
    </location>
</feature>
<dbReference type="GO" id="GO:0098855">
    <property type="term" value="C:HCN channel complex"/>
    <property type="evidence" value="ECO:0007669"/>
    <property type="project" value="TreeGrafter"/>
</dbReference>
<dbReference type="GO" id="GO:0005249">
    <property type="term" value="F:voltage-gated potassium channel activity"/>
    <property type="evidence" value="ECO:0007669"/>
    <property type="project" value="TreeGrafter"/>
</dbReference>
<dbReference type="GO" id="GO:0003254">
    <property type="term" value="P:regulation of membrane depolarization"/>
    <property type="evidence" value="ECO:0007669"/>
    <property type="project" value="TreeGrafter"/>
</dbReference>
<keyword evidence="1" id="KW-1133">Transmembrane helix</keyword>
<dbReference type="PROSITE" id="PS00888">
    <property type="entry name" value="CNMP_BINDING_1"/>
    <property type="match status" value="1"/>
</dbReference>
<evidence type="ECO:0000313" key="4">
    <source>
        <dbReference type="Proteomes" id="UP000826195"/>
    </source>
</evidence>
<dbReference type="PANTHER" id="PTHR45689:SF14">
    <property type="entry name" value="CYCLIC NUCLEOTIDE-GATED CATION CHANNEL SUBUNIT A-LIKE PROTEIN"/>
    <property type="match status" value="1"/>
</dbReference>
<dbReference type="SMART" id="SM00100">
    <property type="entry name" value="cNMP"/>
    <property type="match status" value="1"/>
</dbReference>
<evidence type="ECO:0000313" key="3">
    <source>
        <dbReference type="EMBL" id="KAH0564695.1"/>
    </source>
</evidence>
<dbReference type="SUPFAM" id="SSF51206">
    <property type="entry name" value="cAMP-binding domain-like"/>
    <property type="match status" value="1"/>
</dbReference>